<sequence>MDSRTLLDFMSVAEKLKCTVRHSWTSSGRRESVAEHVYRLCVFAWLVQAEFPEMDSTKVMEMCLFHDLGEAVTGDIPCFEKQEKDSREEEDAVHRVAEMLPDGERRRLVSLLAELKEGVSGEAKLVHALDKMEALIQHNEAPIRTWLPLEYELQLTYGQKEAGAFPYTRQLRQTVEQDSADKMALEGASECQEQKEAFYVSRDKGKLDLKRIVELMRQSYWAKTRSEEMIRKAMEGSVCYGVYDRDGYMVGYARIITDFATTFYLMDVIIDEVYRGKGLGTLLMDRIMDDVGSLHGVLHTEDAGAFYEKYGFVRDRRRQEVLMEKERK</sequence>
<reference evidence="4" key="2">
    <citation type="submission" date="2013-06" db="EMBL/GenBank/DDBJ databases">
        <title>Draft genome sequence of Clostridium hylemonae (DSM 15053).</title>
        <authorList>
            <person name="Sudarsanam P."/>
            <person name="Ley R."/>
            <person name="Guruge J."/>
            <person name="Turnbaugh P.J."/>
            <person name="Mahowald M."/>
            <person name="Liep D."/>
            <person name="Gordon J."/>
        </authorList>
    </citation>
    <scope>NUCLEOTIDE SEQUENCE</scope>
    <source>
        <strain evidence="4">DSM 15053</strain>
    </source>
</reference>
<dbReference type="GO" id="GO:0046872">
    <property type="term" value="F:metal ion binding"/>
    <property type="evidence" value="ECO:0007669"/>
    <property type="project" value="UniProtKB-KW"/>
</dbReference>
<dbReference type="AlphaFoldDB" id="C0BWU0"/>
<dbReference type="InterPro" id="IPR000182">
    <property type="entry name" value="GNAT_dom"/>
</dbReference>
<dbReference type="Proteomes" id="UP000004893">
    <property type="component" value="Unassembled WGS sequence"/>
</dbReference>
<dbReference type="Gene3D" id="3.40.630.30">
    <property type="match status" value="1"/>
</dbReference>
<protein>
    <submittedName>
        <fullName evidence="4">HD domain protein</fullName>
    </submittedName>
</protein>
<dbReference type="SUPFAM" id="SSF109604">
    <property type="entry name" value="HD-domain/PDEase-like"/>
    <property type="match status" value="1"/>
</dbReference>
<dbReference type="InterPro" id="IPR006674">
    <property type="entry name" value="HD_domain"/>
</dbReference>
<evidence type="ECO:0000256" key="2">
    <source>
        <dbReference type="ARBA" id="ARBA00022801"/>
    </source>
</evidence>
<dbReference type="GO" id="GO:0002953">
    <property type="term" value="F:5'-deoxynucleotidase activity"/>
    <property type="evidence" value="ECO:0007669"/>
    <property type="project" value="InterPro"/>
</dbReference>
<gene>
    <name evidence="4" type="ORF">CLOHYLEM_04274</name>
</gene>
<accession>C0BWU0</accession>
<dbReference type="PANTHER" id="PTHR11845">
    <property type="entry name" value="5'-DEOXYNUCLEOTIDASE HDDC2"/>
    <property type="match status" value="1"/>
</dbReference>
<dbReference type="EMBL" id="ABYI02000007">
    <property type="protein sequence ID" value="EEG75538.1"/>
    <property type="molecule type" value="Genomic_DNA"/>
</dbReference>
<dbReference type="SUPFAM" id="SSF55729">
    <property type="entry name" value="Acyl-CoA N-acyltransferases (Nat)"/>
    <property type="match status" value="1"/>
</dbReference>
<comment type="caution">
    <text evidence="4">The sequence shown here is derived from an EMBL/GenBank/DDBJ whole genome shotgun (WGS) entry which is preliminary data.</text>
</comment>
<evidence type="ECO:0000256" key="1">
    <source>
        <dbReference type="ARBA" id="ARBA00022723"/>
    </source>
</evidence>
<dbReference type="eggNOG" id="COG0456">
    <property type="taxonomic scope" value="Bacteria"/>
</dbReference>
<dbReference type="RefSeq" id="WP_006441606.1">
    <property type="nucleotide sequence ID" value="NZ_CP036524.1"/>
</dbReference>
<dbReference type="PANTHER" id="PTHR11845:SF13">
    <property type="entry name" value="5'-DEOXYNUCLEOTIDASE HDDC2"/>
    <property type="match status" value="1"/>
</dbReference>
<dbReference type="HOGENOM" id="CLU_779934_0_0_9"/>
<evidence type="ECO:0000313" key="4">
    <source>
        <dbReference type="EMBL" id="EEG75538.1"/>
    </source>
</evidence>
<organism evidence="4 5">
    <name type="scientific">[Clostridium] hylemonae DSM 15053</name>
    <dbReference type="NCBI Taxonomy" id="553973"/>
    <lineage>
        <taxon>Bacteria</taxon>
        <taxon>Bacillati</taxon>
        <taxon>Bacillota</taxon>
        <taxon>Clostridia</taxon>
        <taxon>Lachnospirales</taxon>
        <taxon>Lachnospiraceae</taxon>
    </lineage>
</organism>
<dbReference type="Pfam" id="PF13508">
    <property type="entry name" value="Acetyltransf_7"/>
    <property type="match status" value="1"/>
</dbReference>
<dbReference type="OrthoDB" id="9796032at2"/>
<dbReference type="InterPro" id="IPR039356">
    <property type="entry name" value="YfbR/HDDC2"/>
</dbReference>
<dbReference type="Gene3D" id="1.10.3210.10">
    <property type="entry name" value="Hypothetical protein af1432"/>
    <property type="match status" value="1"/>
</dbReference>
<proteinExistence type="predicted"/>
<feature type="domain" description="N-acetyltransferase" evidence="3">
    <location>
        <begin position="199"/>
        <end position="328"/>
    </location>
</feature>
<dbReference type="eggNOG" id="COG1896">
    <property type="taxonomic scope" value="Bacteria"/>
</dbReference>
<name>C0BWU0_9FIRM</name>
<keyword evidence="2" id="KW-0378">Hydrolase</keyword>
<dbReference type="STRING" id="553973.CLOHYLEM_04274"/>
<dbReference type="CDD" id="cd04301">
    <property type="entry name" value="NAT_SF"/>
    <property type="match status" value="1"/>
</dbReference>
<dbReference type="GO" id="GO:0005737">
    <property type="term" value="C:cytoplasm"/>
    <property type="evidence" value="ECO:0007669"/>
    <property type="project" value="TreeGrafter"/>
</dbReference>
<dbReference type="Pfam" id="PF13023">
    <property type="entry name" value="HD_3"/>
    <property type="match status" value="1"/>
</dbReference>
<keyword evidence="1" id="KW-0479">Metal-binding</keyword>
<keyword evidence="5" id="KW-1185">Reference proteome</keyword>
<evidence type="ECO:0000313" key="5">
    <source>
        <dbReference type="Proteomes" id="UP000004893"/>
    </source>
</evidence>
<dbReference type="PROSITE" id="PS51186">
    <property type="entry name" value="GNAT"/>
    <property type="match status" value="1"/>
</dbReference>
<dbReference type="InterPro" id="IPR016181">
    <property type="entry name" value="Acyl_CoA_acyltransferase"/>
</dbReference>
<evidence type="ECO:0000259" key="3">
    <source>
        <dbReference type="PROSITE" id="PS51186"/>
    </source>
</evidence>
<dbReference type="GO" id="GO:0016747">
    <property type="term" value="F:acyltransferase activity, transferring groups other than amino-acyl groups"/>
    <property type="evidence" value="ECO:0007669"/>
    <property type="project" value="InterPro"/>
</dbReference>
<reference evidence="4" key="1">
    <citation type="submission" date="2009-02" db="EMBL/GenBank/DDBJ databases">
        <authorList>
            <person name="Fulton L."/>
            <person name="Clifton S."/>
            <person name="Fulton B."/>
            <person name="Xu J."/>
            <person name="Minx P."/>
            <person name="Pepin K.H."/>
            <person name="Johnson M."/>
            <person name="Bhonagiri V."/>
            <person name="Nash W.E."/>
            <person name="Mardis E.R."/>
            <person name="Wilson R.K."/>
        </authorList>
    </citation>
    <scope>NUCLEOTIDE SEQUENCE [LARGE SCALE GENOMIC DNA]</scope>
    <source>
        <strain evidence="4">DSM 15053</strain>
    </source>
</reference>